<accession>A0ABY7WNR8</accession>
<evidence type="ECO:0000313" key="1">
    <source>
        <dbReference type="EMBL" id="WDF81825.1"/>
    </source>
</evidence>
<sequence length="137" mass="15002">MKNFKESALTIIATVTMFLGFNAALIFGGYATPDAATQAPQPAITTHTEQMHDGPLTFVDDVHAGHTTITVNYYRAAGHTWSRIKGGYNREAFESGMGYGLYPDKGQEHGKVLAVWYVYNAKGSEIARGSKTFHFGH</sequence>
<dbReference type="Proteomes" id="UP001220377">
    <property type="component" value="Chromosome"/>
</dbReference>
<gene>
    <name evidence="1" type="ORF">PQ472_07785</name>
</gene>
<dbReference type="EMBL" id="CP117884">
    <property type="protein sequence ID" value="WDF81825.1"/>
    <property type="molecule type" value="Genomic_DNA"/>
</dbReference>
<protein>
    <submittedName>
        <fullName evidence="1">Uncharacterized protein</fullName>
    </submittedName>
</protein>
<proteinExistence type="predicted"/>
<organism evidence="1 2">
    <name type="scientific">Lacticaseibacillus pabuli</name>
    <dbReference type="NCBI Taxonomy" id="3025672"/>
    <lineage>
        <taxon>Bacteria</taxon>
        <taxon>Bacillati</taxon>
        <taxon>Bacillota</taxon>
        <taxon>Bacilli</taxon>
        <taxon>Lactobacillales</taxon>
        <taxon>Lactobacillaceae</taxon>
        <taxon>Lacticaseibacillus</taxon>
    </lineage>
</organism>
<dbReference type="RefSeq" id="WP_274258842.1">
    <property type="nucleotide sequence ID" value="NZ_CP117884.1"/>
</dbReference>
<evidence type="ECO:0000313" key="2">
    <source>
        <dbReference type="Proteomes" id="UP001220377"/>
    </source>
</evidence>
<name>A0ABY7WNR8_9LACO</name>
<keyword evidence="2" id="KW-1185">Reference proteome</keyword>
<reference evidence="1 2" key="1">
    <citation type="submission" date="2023-02" db="EMBL/GenBank/DDBJ databases">
        <title>Genome sequence of Lacticaseibacillus sp. KACC 23028.</title>
        <authorList>
            <person name="Kim S."/>
            <person name="Heo J."/>
            <person name="Kwon S.-W."/>
        </authorList>
    </citation>
    <scope>NUCLEOTIDE SEQUENCE [LARGE SCALE GENOMIC DNA]</scope>
    <source>
        <strain evidence="1 2">KACC 23028</strain>
    </source>
</reference>